<proteinExistence type="predicted"/>
<feature type="domain" description="NADPH-dependent FMN reductase-like" evidence="1">
    <location>
        <begin position="4"/>
        <end position="162"/>
    </location>
</feature>
<organism evidence="2 4">
    <name type="scientific">Variovorax boronicumulans</name>
    <dbReference type="NCBI Taxonomy" id="436515"/>
    <lineage>
        <taxon>Bacteria</taxon>
        <taxon>Pseudomonadati</taxon>
        <taxon>Pseudomonadota</taxon>
        <taxon>Betaproteobacteria</taxon>
        <taxon>Burkholderiales</taxon>
        <taxon>Comamonadaceae</taxon>
        <taxon>Variovorax</taxon>
    </lineage>
</organism>
<evidence type="ECO:0000313" key="3">
    <source>
        <dbReference type="EMBL" id="MDP9924863.1"/>
    </source>
</evidence>
<dbReference type="InterPro" id="IPR050712">
    <property type="entry name" value="NAD(P)H-dep_reductase"/>
</dbReference>
<dbReference type="GeneID" id="82266515"/>
<reference evidence="3" key="2">
    <citation type="submission" date="2023-07" db="EMBL/GenBank/DDBJ databases">
        <title>Sorghum-associated microbial communities from plants grown in Nebraska, USA.</title>
        <authorList>
            <person name="Schachtman D."/>
        </authorList>
    </citation>
    <scope>NUCLEOTIDE SEQUENCE</scope>
    <source>
        <strain evidence="3">DS2795</strain>
    </source>
</reference>
<dbReference type="Gene3D" id="3.40.50.360">
    <property type="match status" value="1"/>
</dbReference>
<dbReference type="GO" id="GO:0010181">
    <property type="term" value="F:FMN binding"/>
    <property type="evidence" value="ECO:0007669"/>
    <property type="project" value="TreeGrafter"/>
</dbReference>
<dbReference type="GO" id="GO:0005829">
    <property type="term" value="C:cytosol"/>
    <property type="evidence" value="ECO:0007669"/>
    <property type="project" value="TreeGrafter"/>
</dbReference>
<dbReference type="EMBL" id="CP023284">
    <property type="protein sequence ID" value="ATA56423.1"/>
    <property type="molecule type" value="Genomic_DNA"/>
</dbReference>
<dbReference type="PANTHER" id="PTHR30543:SF21">
    <property type="entry name" value="NAD(P)H-DEPENDENT FMN REDUCTASE LOT6"/>
    <property type="match status" value="1"/>
</dbReference>
<dbReference type="AlphaFoldDB" id="A0A250DR42"/>
<sequence length="198" mass="20319">MDSPRILIIPGSARDGSLNRRLAAVAAATARAAGLQVTEMDLRALALPVYDGDLEAASGVPAGAHELRSAIAASDGVLIVTPEYNGFPTPLVINAFSWLSRIPPGEGHAGGLAATANKPAALLSASPGPLGALRSMNFLRQYLQMAFAMLVAPQQFALGRANEAFEADGTLKDARAAQSVQKVVAALAALATALPTPR</sequence>
<reference evidence="2 4" key="1">
    <citation type="submission" date="2017-09" db="EMBL/GenBank/DDBJ databases">
        <title>The diverse metabolic capabilities of V. boronicumulans make it an excellent choice for continued studies on novel biodegradation.</title>
        <authorList>
            <person name="Sun S."/>
        </authorList>
    </citation>
    <scope>NUCLEOTIDE SEQUENCE [LARGE SCALE GENOMIC DNA]</scope>
    <source>
        <strain evidence="2 4">J1</strain>
    </source>
</reference>
<dbReference type="Proteomes" id="UP000217154">
    <property type="component" value="Chromosome"/>
</dbReference>
<evidence type="ECO:0000313" key="4">
    <source>
        <dbReference type="Proteomes" id="UP000217154"/>
    </source>
</evidence>
<dbReference type="SUPFAM" id="SSF52218">
    <property type="entry name" value="Flavoproteins"/>
    <property type="match status" value="1"/>
</dbReference>
<gene>
    <name evidence="2" type="ORF">CKY39_26705</name>
    <name evidence="3" type="ORF">J2W25_003899</name>
</gene>
<dbReference type="PANTHER" id="PTHR30543">
    <property type="entry name" value="CHROMATE REDUCTASE"/>
    <property type="match status" value="1"/>
</dbReference>
<dbReference type="InterPro" id="IPR029039">
    <property type="entry name" value="Flavoprotein-like_sf"/>
</dbReference>
<name>A0A250DR42_9BURK</name>
<dbReference type="GO" id="GO:0016491">
    <property type="term" value="F:oxidoreductase activity"/>
    <property type="evidence" value="ECO:0007669"/>
    <property type="project" value="InterPro"/>
</dbReference>
<evidence type="ECO:0000259" key="1">
    <source>
        <dbReference type="Pfam" id="PF03358"/>
    </source>
</evidence>
<dbReference type="RefSeq" id="WP_095746578.1">
    <property type="nucleotide sequence ID" value="NZ_BKDH01000001.1"/>
</dbReference>
<evidence type="ECO:0000313" key="2">
    <source>
        <dbReference type="EMBL" id="ATA56423.1"/>
    </source>
</evidence>
<dbReference type="InterPro" id="IPR005025">
    <property type="entry name" value="FMN_Rdtase-like_dom"/>
</dbReference>
<dbReference type="Pfam" id="PF03358">
    <property type="entry name" value="FMN_red"/>
    <property type="match status" value="1"/>
</dbReference>
<dbReference type="EMBL" id="JAUSRR010000006">
    <property type="protein sequence ID" value="MDP9924863.1"/>
    <property type="molecule type" value="Genomic_DNA"/>
</dbReference>
<dbReference type="Proteomes" id="UP001244295">
    <property type="component" value="Unassembled WGS sequence"/>
</dbReference>
<dbReference type="KEGG" id="vbo:CKY39_26705"/>
<accession>A0A250DR42</accession>
<protein>
    <submittedName>
        <fullName evidence="3">NAD(P)H-dependent FMN reductase</fullName>
    </submittedName>
    <submittedName>
        <fullName evidence="2">NADPH-dependent FMN reductase</fullName>
    </submittedName>
</protein>